<dbReference type="EMBL" id="QRHR01000007">
    <property type="protein sequence ID" value="RHF88330.1"/>
    <property type="molecule type" value="Genomic_DNA"/>
</dbReference>
<dbReference type="Proteomes" id="UP000286186">
    <property type="component" value="Unassembled WGS sequence"/>
</dbReference>
<comment type="caution">
    <text evidence="2">The sequence shown here is derived from an EMBL/GenBank/DDBJ whole genome shotgun (WGS) entry which is preliminary data.</text>
</comment>
<evidence type="ECO:0000313" key="3">
    <source>
        <dbReference type="Proteomes" id="UP000283314"/>
    </source>
</evidence>
<evidence type="ECO:0000313" key="2">
    <source>
        <dbReference type="EMBL" id="RHL44656.1"/>
    </source>
</evidence>
<reference evidence="3 4" key="1">
    <citation type="submission" date="2018-08" db="EMBL/GenBank/DDBJ databases">
        <title>A genome reference for cultivated species of the human gut microbiota.</title>
        <authorList>
            <person name="Zou Y."/>
            <person name="Xue W."/>
            <person name="Luo G."/>
        </authorList>
    </citation>
    <scope>NUCLEOTIDE SEQUENCE [LARGE SCALE GENOMIC DNA]</scope>
    <source>
        <strain evidence="2 3">AF37-4</strain>
        <strain evidence="1 4">AM23-22</strain>
    </source>
</reference>
<name>A0A415L7Y6_9FIRM</name>
<accession>A0A415L7Y6</accession>
<evidence type="ECO:0000313" key="4">
    <source>
        <dbReference type="Proteomes" id="UP000286186"/>
    </source>
</evidence>
<sequence length="65" mass="7831">MAEIWKELPSLLEEFFLCFCHHRMAEMSETKQSEVELLSHRRYKVVAWNAIRGQCYGWNYTRYGG</sequence>
<organism evidence="2 3">
    <name type="scientific">Eubacterium ventriosum</name>
    <dbReference type="NCBI Taxonomy" id="39496"/>
    <lineage>
        <taxon>Bacteria</taxon>
        <taxon>Bacillati</taxon>
        <taxon>Bacillota</taxon>
        <taxon>Clostridia</taxon>
        <taxon>Eubacteriales</taxon>
        <taxon>Eubacteriaceae</taxon>
        <taxon>Eubacterium</taxon>
    </lineage>
</organism>
<proteinExistence type="predicted"/>
<protein>
    <submittedName>
        <fullName evidence="2">Uncharacterized protein</fullName>
    </submittedName>
</protein>
<gene>
    <name evidence="2" type="ORF">DW018_09055</name>
    <name evidence="1" type="ORF">DW652_08380</name>
</gene>
<dbReference type="Proteomes" id="UP000283314">
    <property type="component" value="Unassembled WGS sequence"/>
</dbReference>
<evidence type="ECO:0000313" key="1">
    <source>
        <dbReference type="EMBL" id="RHF88330.1"/>
    </source>
</evidence>
<dbReference type="EMBL" id="QROT01000006">
    <property type="protein sequence ID" value="RHL44656.1"/>
    <property type="molecule type" value="Genomic_DNA"/>
</dbReference>
<dbReference type="AlphaFoldDB" id="A0A415L7Y6"/>